<sequence length="51" mass="5359">MGQHLGGGKQQGGLHIFHPPLAAGVKQAHGVNLVVKQLTAHRLVHQGGKHI</sequence>
<proteinExistence type="predicted"/>
<dbReference type="AlphaFoldDB" id="A0A645EE18"/>
<dbReference type="EMBL" id="VSSQ01046182">
    <property type="protein sequence ID" value="MPN00141.1"/>
    <property type="molecule type" value="Genomic_DNA"/>
</dbReference>
<organism evidence="1">
    <name type="scientific">bioreactor metagenome</name>
    <dbReference type="NCBI Taxonomy" id="1076179"/>
    <lineage>
        <taxon>unclassified sequences</taxon>
        <taxon>metagenomes</taxon>
        <taxon>ecological metagenomes</taxon>
    </lineage>
</organism>
<protein>
    <submittedName>
        <fullName evidence="1">Uncharacterized protein</fullName>
    </submittedName>
</protein>
<evidence type="ECO:0000313" key="1">
    <source>
        <dbReference type="EMBL" id="MPN00141.1"/>
    </source>
</evidence>
<accession>A0A645EE18</accession>
<comment type="caution">
    <text evidence="1">The sequence shown here is derived from an EMBL/GenBank/DDBJ whole genome shotgun (WGS) entry which is preliminary data.</text>
</comment>
<name>A0A645EE18_9ZZZZ</name>
<reference evidence="1" key="1">
    <citation type="submission" date="2019-08" db="EMBL/GenBank/DDBJ databases">
        <authorList>
            <person name="Kucharzyk K."/>
            <person name="Murdoch R.W."/>
            <person name="Higgins S."/>
            <person name="Loffler F."/>
        </authorList>
    </citation>
    <scope>NUCLEOTIDE SEQUENCE</scope>
</reference>
<gene>
    <name evidence="1" type="ORF">SDC9_147335</name>
</gene>